<keyword evidence="1" id="KW-0472">Membrane</keyword>
<sequence length="133" mass="15299">MKWYLQGVVFDTSVPPKELGGKVVVRRGQTAVRSAPLHYVCAARSSLLFLFFFLKACVASFALVELCLLETVVRSPVALREVLVGRWIVLEIHRSTRNRVEFGLDQVRWSSWSVWPWTLPPPLRVVFSFPWLK</sequence>
<proteinExistence type="predicted"/>
<evidence type="ECO:0000313" key="3">
    <source>
        <dbReference type="Proteomes" id="UP000467841"/>
    </source>
</evidence>
<evidence type="ECO:0000313" key="2">
    <source>
        <dbReference type="EMBL" id="CAA7050027.1"/>
    </source>
</evidence>
<protein>
    <submittedName>
        <fullName evidence="2">Uncharacterized protein</fullName>
    </submittedName>
</protein>
<keyword evidence="3" id="KW-1185">Reference proteome</keyword>
<organism evidence="2 3">
    <name type="scientific">Microthlaspi erraticum</name>
    <dbReference type="NCBI Taxonomy" id="1685480"/>
    <lineage>
        <taxon>Eukaryota</taxon>
        <taxon>Viridiplantae</taxon>
        <taxon>Streptophyta</taxon>
        <taxon>Embryophyta</taxon>
        <taxon>Tracheophyta</taxon>
        <taxon>Spermatophyta</taxon>
        <taxon>Magnoliopsida</taxon>
        <taxon>eudicotyledons</taxon>
        <taxon>Gunneridae</taxon>
        <taxon>Pentapetalae</taxon>
        <taxon>rosids</taxon>
        <taxon>malvids</taxon>
        <taxon>Brassicales</taxon>
        <taxon>Brassicaceae</taxon>
        <taxon>Coluteocarpeae</taxon>
        <taxon>Microthlaspi</taxon>
    </lineage>
</organism>
<gene>
    <name evidence="2" type="ORF">MERR_LOCUS37262</name>
</gene>
<evidence type="ECO:0000256" key="1">
    <source>
        <dbReference type="SAM" id="Phobius"/>
    </source>
</evidence>
<keyword evidence="1" id="KW-1133">Transmembrane helix</keyword>
<name>A0A6D2K0P5_9BRAS</name>
<dbReference type="Proteomes" id="UP000467841">
    <property type="component" value="Unassembled WGS sequence"/>
</dbReference>
<dbReference type="AlphaFoldDB" id="A0A6D2K0P5"/>
<reference evidence="2" key="1">
    <citation type="submission" date="2020-01" db="EMBL/GenBank/DDBJ databases">
        <authorList>
            <person name="Mishra B."/>
        </authorList>
    </citation>
    <scope>NUCLEOTIDE SEQUENCE [LARGE SCALE GENOMIC DNA]</scope>
</reference>
<comment type="caution">
    <text evidence="2">The sequence shown here is derived from an EMBL/GenBank/DDBJ whole genome shotgun (WGS) entry which is preliminary data.</text>
</comment>
<accession>A0A6D2K0P5</accession>
<keyword evidence="1" id="KW-0812">Transmembrane</keyword>
<dbReference type="EMBL" id="CACVBM020001436">
    <property type="protein sequence ID" value="CAA7050027.1"/>
    <property type="molecule type" value="Genomic_DNA"/>
</dbReference>
<feature type="transmembrane region" description="Helical" evidence="1">
    <location>
        <begin position="47"/>
        <end position="69"/>
    </location>
</feature>